<accession>A0A8S5UCP0</accession>
<dbReference type="EMBL" id="BK016063">
    <property type="protein sequence ID" value="DAF92279.1"/>
    <property type="molecule type" value="Genomic_DNA"/>
</dbReference>
<evidence type="ECO:0000313" key="1">
    <source>
        <dbReference type="EMBL" id="DAF92279.1"/>
    </source>
</evidence>
<sequence length="546" mass="59638">MPRQIWNEGRVQGYSAYEIYLKQALSDNPDLQPATEREWLASSIACGSSMVMRLPVLIPNNLEGTNYLDIPLPQNSKLCAANVIFANLFIGECEYDEESYFAKRVINYGFCISNTLNSHPNEDSSRIPTTDDGITLETVIANANTYNKIIDGVVIQPGKWAETGDDDGQYMDLHPDMSKSPVIRIFYSGYLRSSIQIMLTGFTIRSVISGICGLDGSYNATSPEDGTFLGPAQFPWAAKIIFSQSTATSIALNISNYSRQIDGEKSPSNLEGKSLVDMQTCDPNDFYSSKQPDARIDFHLFKLDSPDGKGNILTIHSKSEKYSPVMYATRYEEDSLPYLSPFNVVGRGSVQMFDNFTSDADMKGYEKTYPGTFALRRKDDGSVETLNENNDVIPVARIDHKELSYTNLVTDDKKAKGVVTSVGNKKSLSVSLSGDDTDSQLTIGDDGTSNVSIGSTSFNKGAMNKLSPSSSNITPAYILEAIANNKSIDILGDRMKALKAGLAKETSAGNVGYIQLPNGLRLYISATKPTATDVPIGSIGIGWTEE</sequence>
<name>A0A8S5UCP0_9CAUD</name>
<protein>
    <submittedName>
        <fullName evidence="1">Uncharacterized protein</fullName>
    </submittedName>
</protein>
<reference evidence="1" key="1">
    <citation type="journal article" date="2021" name="Proc. Natl. Acad. Sci. U.S.A.">
        <title>A Catalog of Tens of Thousands of Viruses from Human Metagenomes Reveals Hidden Associations with Chronic Diseases.</title>
        <authorList>
            <person name="Tisza M.J."/>
            <person name="Buck C.B."/>
        </authorList>
    </citation>
    <scope>NUCLEOTIDE SEQUENCE</scope>
    <source>
        <strain evidence="1">CtgN495</strain>
    </source>
</reference>
<organism evidence="1">
    <name type="scientific">Siphoviridae sp. ctgN495</name>
    <dbReference type="NCBI Taxonomy" id="2825608"/>
    <lineage>
        <taxon>Viruses</taxon>
        <taxon>Duplodnaviria</taxon>
        <taxon>Heunggongvirae</taxon>
        <taxon>Uroviricota</taxon>
        <taxon>Caudoviricetes</taxon>
    </lineage>
</organism>
<proteinExistence type="predicted"/>